<comment type="caution">
    <text evidence="2">The sequence shown here is derived from an EMBL/GenBank/DDBJ whole genome shotgun (WGS) entry which is preliminary data.</text>
</comment>
<keyword evidence="1" id="KW-1133">Transmembrane helix</keyword>
<keyword evidence="3" id="KW-1185">Reference proteome</keyword>
<evidence type="ECO:0000256" key="1">
    <source>
        <dbReference type="SAM" id="Phobius"/>
    </source>
</evidence>
<organism evidence="2 3">
    <name type="scientific">Knoellia remsis</name>
    <dbReference type="NCBI Taxonomy" id="407159"/>
    <lineage>
        <taxon>Bacteria</taxon>
        <taxon>Bacillati</taxon>
        <taxon>Actinomycetota</taxon>
        <taxon>Actinomycetes</taxon>
        <taxon>Micrococcales</taxon>
        <taxon>Intrasporangiaceae</taxon>
        <taxon>Knoellia</taxon>
    </lineage>
</organism>
<accession>A0A2T0UNE7</accession>
<reference evidence="2 3" key="1">
    <citation type="submission" date="2018-03" db="EMBL/GenBank/DDBJ databases">
        <title>Genomic Encyclopedia of Archaeal and Bacterial Type Strains, Phase II (KMG-II): from individual species to whole genera.</title>
        <authorList>
            <person name="Goeker M."/>
        </authorList>
    </citation>
    <scope>NUCLEOTIDE SEQUENCE [LARGE SCALE GENOMIC DNA]</scope>
    <source>
        <strain evidence="2 3">ATCC BAA-1496</strain>
    </source>
</reference>
<feature type="transmembrane region" description="Helical" evidence="1">
    <location>
        <begin position="32"/>
        <end position="50"/>
    </location>
</feature>
<evidence type="ECO:0000313" key="3">
    <source>
        <dbReference type="Proteomes" id="UP000237822"/>
    </source>
</evidence>
<proteinExistence type="predicted"/>
<keyword evidence="1" id="KW-0472">Membrane</keyword>
<evidence type="ECO:0000313" key="2">
    <source>
        <dbReference type="EMBL" id="PRY59440.1"/>
    </source>
</evidence>
<sequence length="63" mass="6819">MRGPNGSGKTTLLRTLLVGGMLWGAPRFASNGWFVITTWVVAVCVVYAGLSRVRSESLAHRDV</sequence>
<protein>
    <submittedName>
        <fullName evidence="2">Uncharacterized protein</fullName>
    </submittedName>
</protein>
<dbReference type="Proteomes" id="UP000237822">
    <property type="component" value="Unassembled WGS sequence"/>
</dbReference>
<gene>
    <name evidence="2" type="ORF">BCF74_10929</name>
</gene>
<name>A0A2T0UNE7_9MICO</name>
<dbReference type="AlphaFoldDB" id="A0A2T0UNE7"/>
<keyword evidence="1" id="KW-0812">Transmembrane</keyword>
<dbReference type="EMBL" id="PVTI01000009">
    <property type="protein sequence ID" value="PRY59440.1"/>
    <property type="molecule type" value="Genomic_DNA"/>
</dbReference>